<sequence length="220" mass="22691">MTVAAANELPLAQDAFGRTVVNGFGSADIGGSWDLSGGNSKFAVNDGSGKMTLARGVRLTAVLGSVSSTSTDTQVKLSMDKMPDGGGFFTTLIGRRVAGAGDYSAKMWISKSGTMTLDLKSLSGGVEKTLQGVVVQGLTYTQGMQLQIRLQVTGASPTVLRAKVWDAAGTEPAAWLVSATDTTENMQSAGSVGVSSYVSGSATNGPILVSLKDWVTRRAE</sequence>
<gene>
    <name evidence="1" type="ORF">D7003_09880</name>
</gene>
<comment type="caution">
    <text evidence="1">The sequence shown here is derived from an EMBL/GenBank/DDBJ whole genome shotgun (WGS) entry which is preliminary data.</text>
</comment>
<evidence type="ECO:0000313" key="2">
    <source>
        <dbReference type="Proteomes" id="UP000273807"/>
    </source>
</evidence>
<evidence type="ECO:0000313" key="1">
    <source>
        <dbReference type="EMBL" id="RNL55430.1"/>
    </source>
</evidence>
<dbReference type="OrthoDB" id="9772095at2"/>
<keyword evidence="2" id="KW-1185">Reference proteome</keyword>
<accession>A0A3N0C118</accession>
<organism evidence="1 2">
    <name type="scientific">Arthrobacter oryzae</name>
    <dbReference type="NCBI Taxonomy" id="409290"/>
    <lineage>
        <taxon>Bacteria</taxon>
        <taxon>Bacillati</taxon>
        <taxon>Actinomycetota</taxon>
        <taxon>Actinomycetes</taxon>
        <taxon>Micrococcales</taxon>
        <taxon>Micrococcaceae</taxon>
        <taxon>Arthrobacter</taxon>
    </lineage>
</organism>
<reference evidence="1 2" key="1">
    <citation type="submission" date="2018-10" db="EMBL/GenBank/DDBJ databases">
        <title>Genome sequencing of Arthrobacter oryzae TNB02.</title>
        <authorList>
            <person name="Cho Y.-J."/>
            <person name="Cho A."/>
            <person name="Kim O.-S."/>
        </authorList>
    </citation>
    <scope>NUCLEOTIDE SEQUENCE [LARGE SCALE GENOMIC DNA]</scope>
    <source>
        <strain evidence="1 2">TNB02</strain>
    </source>
</reference>
<dbReference type="EMBL" id="RBED01000093">
    <property type="protein sequence ID" value="RNL55430.1"/>
    <property type="molecule type" value="Genomic_DNA"/>
</dbReference>
<protein>
    <submittedName>
        <fullName evidence="1">Uncharacterized protein</fullName>
    </submittedName>
</protein>
<dbReference type="Proteomes" id="UP000273807">
    <property type="component" value="Unassembled WGS sequence"/>
</dbReference>
<name>A0A3N0C118_9MICC</name>
<proteinExistence type="predicted"/>
<dbReference type="AlphaFoldDB" id="A0A3N0C118"/>
<dbReference type="RefSeq" id="WP_123255287.1">
    <property type="nucleotide sequence ID" value="NZ_RBED01000093.1"/>
</dbReference>